<dbReference type="RefSeq" id="WP_133854044.1">
    <property type="nucleotide sequence ID" value="NZ_SNXZ01000010.1"/>
</dbReference>
<sequence>MGRPITDVQPIDVLSAAGPTVSMEVAAKALSISRGLAYELAKSGQLTDGIRVLKLGTRVVVPTADLRRVLGLAA</sequence>
<gene>
    <name evidence="1" type="ORF">EV186_11048</name>
</gene>
<dbReference type="Proteomes" id="UP000295444">
    <property type="component" value="Unassembled WGS sequence"/>
</dbReference>
<protein>
    <recommendedName>
        <fullName evidence="3">Excisionase family DNA binding protein</fullName>
    </recommendedName>
</protein>
<accession>A0A4V3CXJ4</accession>
<evidence type="ECO:0000313" key="1">
    <source>
        <dbReference type="EMBL" id="TDP90508.1"/>
    </source>
</evidence>
<dbReference type="AlphaFoldDB" id="A0A4V3CXJ4"/>
<proteinExistence type="predicted"/>
<comment type="caution">
    <text evidence="1">The sequence shown here is derived from an EMBL/GenBank/DDBJ whole genome shotgun (WGS) entry which is preliminary data.</text>
</comment>
<reference evidence="1 2" key="1">
    <citation type="submission" date="2019-03" db="EMBL/GenBank/DDBJ databases">
        <title>Genomic Encyclopedia of Type Strains, Phase IV (KMG-IV): sequencing the most valuable type-strain genomes for metagenomic binning, comparative biology and taxonomic classification.</title>
        <authorList>
            <person name="Goeker M."/>
        </authorList>
    </citation>
    <scope>NUCLEOTIDE SEQUENCE [LARGE SCALE GENOMIC DNA]</scope>
    <source>
        <strain evidence="1 2">DSM 45361</strain>
    </source>
</reference>
<organism evidence="1 2">
    <name type="scientific">Labedaea rhizosphaerae</name>
    <dbReference type="NCBI Taxonomy" id="598644"/>
    <lineage>
        <taxon>Bacteria</taxon>
        <taxon>Bacillati</taxon>
        <taxon>Actinomycetota</taxon>
        <taxon>Actinomycetes</taxon>
        <taxon>Pseudonocardiales</taxon>
        <taxon>Pseudonocardiaceae</taxon>
        <taxon>Labedaea</taxon>
    </lineage>
</organism>
<evidence type="ECO:0000313" key="2">
    <source>
        <dbReference type="Proteomes" id="UP000295444"/>
    </source>
</evidence>
<name>A0A4V3CXJ4_LABRH</name>
<dbReference type="EMBL" id="SNXZ01000010">
    <property type="protein sequence ID" value="TDP90508.1"/>
    <property type="molecule type" value="Genomic_DNA"/>
</dbReference>
<keyword evidence="2" id="KW-1185">Reference proteome</keyword>
<evidence type="ECO:0008006" key="3">
    <source>
        <dbReference type="Google" id="ProtNLM"/>
    </source>
</evidence>
<dbReference type="OrthoDB" id="4296536at2"/>